<feature type="domain" description="DUF4189" evidence="2">
    <location>
        <begin position="30"/>
        <end position="123"/>
    </location>
</feature>
<name>A0A936YT27_9HYPH</name>
<dbReference type="RefSeq" id="WP_201662650.1">
    <property type="nucleotide sequence ID" value="NZ_JAEQNC010000013.1"/>
</dbReference>
<feature type="signal peptide" evidence="1">
    <location>
        <begin position="1"/>
        <end position="26"/>
    </location>
</feature>
<proteinExistence type="predicted"/>
<evidence type="ECO:0000313" key="4">
    <source>
        <dbReference type="Proteomes" id="UP000633219"/>
    </source>
</evidence>
<feature type="chain" id="PRO_5037438290" evidence="1">
    <location>
        <begin position="27"/>
        <end position="128"/>
    </location>
</feature>
<evidence type="ECO:0000259" key="2">
    <source>
        <dbReference type="Pfam" id="PF13827"/>
    </source>
</evidence>
<organism evidence="3 4">
    <name type="scientific">Rhizobium setariae</name>
    <dbReference type="NCBI Taxonomy" id="2801340"/>
    <lineage>
        <taxon>Bacteria</taxon>
        <taxon>Pseudomonadati</taxon>
        <taxon>Pseudomonadota</taxon>
        <taxon>Alphaproteobacteria</taxon>
        <taxon>Hyphomicrobiales</taxon>
        <taxon>Rhizobiaceae</taxon>
        <taxon>Rhizobium/Agrobacterium group</taxon>
        <taxon>Rhizobium</taxon>
    </lineage>
</organism>
<sequence>MNSLGKLLLATSLGAVLLCEPVAALAQELYGSIAYSQQTRAYGWSIDNASQADAENSAMNECYKRASDCKVAMSFRNACGAVATGEDGGWGSDWGRNYSAAQNKAMHICDGYSYNCKVVVTQCVTGAQ</sequence>
<reference evidence="3" key="1">
    <citation type="submission" date="2021-01" db="EMBL/GenBank/DDBJ databases">
        <title>Rhizobium sp. strain KVB221 16S ribosomal RNA gene Genome sequencing and assembly.</title>
        <authorList>
            <person name="Kang M."/>
        </authorList>
    </citation>
    <scope>NUCLEOTIDE SEQUENCE</scope>
    <source>
        <strain evidence="3">KVB221</strain>
    </source>
</reference>
<protein>
    <submittedName>
        <fullName evidence="3">DUF4189 domain-containing protein</fullName>
    </submittedName>
</protein>
<dbReference type="InterPro" id="IPR025240">
    <property type="entry name" value="DUF4189"/>
</dbReference>
<comment type="caution">
    <text evidence="3">The sequence shown here is derived from an EMBL/GenBank/DDBJ whole genome shotgun (WGS) entry which is preliminary data.</text>
</comment>
<gene>
    <name evidence="3" type="ORF">JJB09_20370</name>
</gene>
<keyword evidence="4" id="KW-1185">Reference proteome</keyword>
<dbReference type="Pfam" id="PF13827">
    <property type="entry name" value="DUF4189"/>
    <property type="match status" value="1"/>
</dbReference>
<dbReference type="EMBL" id="JAEQNC010000013">
    <property type="protein sequence ID" value="MBL0374372.1"/>
    <property type="molecule type" value="Genomic_DNA"/>
</dbReference>
<evidence type="ECO:0000313" key="3">
    <source>
        <dbReference type="EMBL" id="MBL0374372.1"/>
    </source>
</evidence>
<evidence type="ECO:0000256" key="1">
    <source>
        <dbReference type="SAM" id="SignalP"/>
    </source>
</evidence>
<keyword evidence="1" id="KW-0732">Signal</keyword>
<dbReference type="AlphaFoldDB" id="A0A936YT27"/>
<dbReference type="Proteomes" id="UP000633219">
    <property type="component" value="Unassembled WGS sequence"/>
</dbReference>
<accession>A0A936YT27</accession>